<dbReference type="InterPro" id="IPR050066">
    <property type="entry name" value="UvrABC_protein_C"/>
</dbReference>
<evidence type="ECO:0000256" key="4">
    <source>
        <dbReference type="ARBA" id="ARBA00022881"/>
    </source>
</evidence>
<dbReference type="Pfam" id="PF08459">
    <property type="entry name" value="UvrC_RNaseH_dom"/>
    <property type="match status" value="1"/>
</dbReference>
<dbReference type="PANTHER" id="PTHR30562:SF1">
    <property type="entry name" value="UVRABC SYSTEM PROTEIN C"/>
    <property type="match status" value="1"/>
</dbReference>
<comment type="similarity">
    <text evidence="7">Belongs to the UvrC family.</text>
</comment>
<comment type="subcellular location">
    <subcellularLocation>
        <location evidence="7">Cytoplasm</location>
    </subcellularLocation>
</comment>
<gene>
    <name evidence="7" type="primary">uvrC</name>
    <name evidence="10" type="ORF">HNQ88_000179</name>
</gene>
<dbReference type="Gene3D" id="3.40.1440.10">
    <property type="entry name" value="GIY-YIG endonuclease"/>
    <property type="match status" value="1"/>
</dbReference>
<dbReference type="GO" id="GO:0006289">
    <property type="term" value="P:nucleotide-excision repair"/>
    <property type="evidence" value="ECO:0007669"/>
    <property type="project" value="UniProtKB-UniRule"/>
</dbReference>
<dbReference type="EMBL" id="JAVDQD010000001">
    <property type="protein sequence ID" value="MDR6237203.1"/>
    <property type="molecule type" value="Genomic_DNA"/>
</dbReference>
<evidence type="ECO:0000256" key="1">
    <source>
        <dbReference type="ARBA" id="ARBA00022490"/>
    </source>
</evidence>
<dbReference type="NCBIfam" id="TIGR00194">
    <property type="entry name" value="uvrC"/>
    <property type="match status" value="1"/>
</dbReference>
<keyword evidence="2 7" id="KW-0227">DNA damage</keyword>
<dbReference type="InterPro" id="IPR035901">
    <property type="entry name" value="GIY-YIG_endonuc_sf"/>
</dbReference>
<comment type="function">
    <text evidence="7">The UvrABC repair system catalyzes the recognition and processing of DNA lesions. UvrC both incises the 5' and 3' sides of the lesion. The N-terminal half is responsible for the 3' incision and the C-terminal half is responsible for the 5' incision.</text>
</comment>
<dbReference type="FunFam" id="3.40.1440.10:FF:000001">
    <property type="entry name" value="UvrABC system protein C"/>
    <property type="match status" value="1"/>
</dbReference>
<keyword evidence="3 7" id="KW-0228">DNA excision</keyword>
<feature type="domain" description="GIY-YIG" evidence="8">
    <location>
        <begin position="16"/>
        <end position="95"/>
    </location>
</feature>
<dbReference type="GO" id="GO:0009432">
    <property type="term" value="P:SOS response"/>
    <property type="evidence" value="ECO:0007669"/>
    <property type="project" value="UniProtKB-UniRule"/>
</dbReference>
<keyword evidence="1 7" id="KW-0963">Cytoplasm</keyword>
<reference evidence="10" key="1">
    <citation type="submission" date="2023-07" db="EMBL/GenBank/DDBJ databases">
        <title>Genomic Encyclopedia of Type Strains, Phase IV (KMG-IV): sequencing the most valuable type-strain genomes for metagenomic binning, comparative biology and taxonomic classification.</title>
        <authorList>
            <person name="Goeker M."/>
        </authorList>
    </citation>
    <scope>NUCLEOTIDE SEQUENCE</scope>
    <source>
        <strain evidence="10">DSM 26174</strain>
    </source>
</reference>
<organism evidence="10 11">
    <name type="scientific">Aureibacter tunicatorum</name>
    <dbReference type="NCBI Taxonomy" id="866807"/>
    <lineage>
        <taxon>Bacteria</taxon>
        <taxon>Pseudomonadati</taxon>
        <taxon>Bacteroidota</taxon>
        <taxon>Cytophagia</taxon>
        <taxon>Cytophagales</taxon>
        <taxon>Persicobacteraceae</taxon>
        <taxon>Aureibacter</taxon>
    </lineage>
</organism>
<dbReference type="InterPro" id="IPR000305">
    <property type="entry name" value="GIY-YIG_endonuc"/>
</dbReference>
<dbReference type="SUPFAM" id="SSF47781">
    <property type="entry name" value="RuvA domain 2-like"/>
    <property type="match status" value="1"/>
</dbReference>
<dbReference type="RefSeq" id="WP_309936648.1">
    <property type="nucleotide sequence ID" value="NZ_AP025305.1"/>
</dbReference>
<comment type="caution">
    <text evidence="10">The sequence shown here is derived from an EMBL/GenBank/DDBJ whole genome shotgun (WGS) entry which is preliminary data.</text>
</comment>
<evidence type="ECO:0000313" key="11">
    <source>
        <dbReference type="Proteomes" id="UP001185092"/>
    </source>
</evidence>
<dbReference type="PROSITE" id="PS50164">
    <property type="entry name" value="GIY_YIG"/>
    <property type="match status" value="1"/>
</dbReference>
<evidence type="ECO:0000256" key="6">
    <source>
        <dbReference type="ARBA" id="ARBA00023236"/>
    </source>
</evidence>
<dbReference type="CDD" id="cd10434">
    <property type="entry name" value="GIY-YIG_UvrC_Cho"/>
    <property type="match status" value="1"/>
</dbReference>
<evidence type="ECO:0000256" key="3">
    <source>
        <dbReference type="ARBA" id="ARBA00022769"/>
    </source>
</evidence>
<keyword evidence="4 7" id="KW-0267">Excision nuclease</keyword>
<evidence type="ECO:0000256" key="7">
    <source>
        <dbReference type="HAMAP-Rule" id="MF_00203"/>
    </source>
</evidence>
<keyword evidence="5 7" id="KW-0234">DNA repair</keyword>
<dbReference type="GO" id="GO:0009381">
    <property type="term" value="F:excinuclease ABC activity"/>
    <property type="evidence" value="ECO:0007669"/>
    <property type="project" value="UniProtKB-UniRule"/>
</dbReference>
<dbReference type="GO" id="GO:0003677">
    <property type="term" value="F:DNA binding"/>
    <property type="evidence" value="ECO:0007669"/>
    <property type="project" value="UniProtKB-UniRule"/>
</dbReference>
<dbReference type="PROSITE" id="PS50165">
    <property type="entry name" value="UVRC"/>
    <property type="match status" value="1"/>
</dbReference>
<dbReference type="HAMAP" id="MF_00203">
    <property type="entry name" value="UvrC"/>
    <property type="match status" value="1"/>
</dbReference>
<dbReference type="SUPFAM" id="SSF82771">
    <property type="entry name" value="GIY-YIG endonuclease"/>
    <property type="match status" value="1"/>
</dbReference>
<accession>A0AAE3XJK1</accession>
<dbReference type="InterPro" id="IPR038476">
    <property type="entry name" value="UvrC_RNase_H_dom_sf"/>
</dbReference>
<dbReference type="Gene3D" id="1.10.150.20">
    <property type="entry name" value="5' to 3' exonuclease, C-terminal subdomain"/>
    <property type="match status" value="1"/>
</dbReference>
<evidence type="ECO:0000259" key="9">
    <source>
        <dbReference type="PROSITE" id="PS50165"/>
    </source>
</evidence>
<dbReference type="Pfam" id="PF22920">
    <property type="entry name" value="UvrC_RNaseH"/>
    <property type="match status" value="1"/>
</dbReference>
<dbReference type="GO" id="GO:0005737">
    <property type="term" value="C:cytoplasm"/>
    <property type="evidence" value="ECO:0007669"/>
    <property type="project" value="UniProtKB-SubCell"/>
</dbReference>
<dbReference type="Proteomes" id="UP001185092">
    <property type="component" value="Unassembled WGS sequence"/>
</dbReference>
<dbReference type="InterPro" id="IPR047296">
    <property type="entry name" value="GIY-YIG_UvrC_Cho"/>
</dbReference>
<keyword evidence="11" id="KW-1185">Reference proteome</keyword>
<dbReference type="PANTHER" id="PTHR30562">
    <property type="entry name" value="UVRC/OXIDOREDUCTASE"/>
    <property type="match status" value="1"/>
</dbReference>
<evidence type="ECO:0000256" key="2">
    <source>
        <dbReference type="ARBA" id="ARBA00022763"/>
    </source>
</evidence>
<dbReference type="Pfam" id="PF14520">
    <property type="entry name" value="HHH_5"/>
    <property type="match status" value="1"/>
</dbReference>
<name>A0AAE3XJK1_9BACT</name>
<evidence type="ECO:0000256" key="5">
    <source>
        <dbReference type="ARBA" id="ARBA00023204"/>
    </source>
</evidence>
<dbReference type="InterPro" id="IPR010994">
    <property type="entry name" value="RuvA_2-like"/>
</dbReference>
<dbReference type="InterPro" id="IPR001162">
    <property type="entry name" value="UvrC_RNase_H_dom"/>
</dbReference>
<protein>
    <recommendedName>
        <fullName evidence="7">UvrABC system protein C</fullName>
        <shortName evidence="7">Protein UvrC</shortName>
    </recommendedName>
    <alternativeName>
        <fullName evidence="7">Excinuclease ABC subunit C</fullName>
    </alternativeName>
</protein>
<dbReference type="Pfam" id="PF01541">
    <property type="entry name" value="GIY-YIG"/>
    <property type="match status" value="1"/>
</dbReference>
<feature type="domain" description="UvrC family homology region profile" evidence="9">
    <location>
        <begin position="287"/>
        <end position="476"/>
    </location>
</feature>
<evidence type="ECO:0000313" key="10">
    <source>
        <dbReference type="EMBL" id="MDR6237203.1"/>
    </source>
</evidence>
<dbReference type="AlphaFoldDB" id="A0AAE3XJK1"/>
<comment type="subunit">
    <text evidence="7">Interacts with UvrB in an incision complex.</text>
</comment>
<dbReference type="SUPFAM" id="SSF46600">
    <property type="entry name" value="C-terminal UvrC-binding domain of UvrB"/>
    <property type="match status" value="1"/>
</dbReference>
<keyword evidence="6 7" id="KW-0742">SOS response</keyword>
<dbReference type="Gene3D" id="3.30.420.340">
    <property type="entry name" value="UvrC, RNAse H endonuclease domain"/>
    <property type="match status" value="1"/>
</dbReference>
<proteinExistence type="inferred from homology"/>
<sequence length="599" mass="69462">MDRTRYTREQINTLPNNPGIYQYYNSKDEIIYVGKAKNIKKRVQSYFLNKNNHNRKTLRMVSEISYLEIIIVNSELDALLLENNLIKSYQPKYNIQLKDDKSYPYILITNDPFPKVYPTRQVEKGKGHYFGPYSNVKAMNTILELFREIFHIRTCKLNLTERNIAQGKFEVCLEYHIGKCKAPCVGKINKEEYQKEIDQVIHILKGHIGPAKQFFKEAMLDAASKLEFEQAELYKQQLLSLEKFQAKTVITTTKLTDLEVFTIVSDEKYAYINFMSIIDGAIKYSKTIQAQYKLEESEEEILKLFIIEIQEEYKSECKEILSNINISEFGDYLITVPKIGDKKKLVELSVKNALFYKKERLNQKAQSRQDDNRILKTAAQDLRLTTLPRHIECFDNSNIQGTNPVASMVCFKNGKPSKKDYRHFNIKTVIGPNDFDSMTEIVQRRYSRLIRENIPLPDLIVIDGGKGQLNAAVKALKELNIYTKIPIIGIAKRLEELYYPEDSFPLMLSKKSETLKLIQQLRDEAHRFAITFHRDKRSKSAIQNEFDSIKGIGENTITALLKAFKSTKKVKEASFEEIKKVIGEHKATLITQHIKKGLE</sequence>
<evidence type="ECO:0000259" key="8">
    <source>
        <dbReference type="PROSITE" id="PS50164"/>
    </source>
</evidence>
<dbReference type="InterPro" id="IPR036876">
    <property type="entry name" value="UVR_dom_sf"/>
</dbReference>
<dbReference type="SMART" id="SM00465">
    <property type="entry name" value="GIYc"/>
    <property type="match status" value="1"/>
</dbReference>
<dbReference type="InterPro" id="IPR004791">
    <property type="entry name" value="UvrC"/>
</dbReference>
<dbReference type="GO" id="GO:0009380">
    <property type="term" value="C:excinuclease repair complex"/>
    <property type="evidence" value="ECO:0007669"/>
    <property type="project" value="InterPro"/>
</dbReference>